<feature type="domain" description="Glycosyltransferase 2-like" evidence="4">
    <location>
        <begin position="6"/>
        <end position="134"/>
    </location>
</feature>
<dbReference type="EMBL" id="CABVPY010000019">
    <property type="protein sequence ID" value="VWB73907.1"/>
    <property type="molecule type" value="Genomic_DNA"/>
</dbReference>
<protein>
    <submittedName>
        <fullName evidence="5">Glycosyltransferase</fullName>
    </submittedName>
</protein>
<dbReference type="Proteomes" id="UP000494170">
    <property type="component" value="Unassembled WGS sequence"/>
</dbReference>
<dbReference type="SUPFAM" id="SSF53448">
    <property type="entry name" value="Nucleotide-diphospho-sugar transferases"/>
    <property type="match status" value="1"/>
</dbReference>
<keyword evidence="2" id="KW-0328">Glycosyltransferase</keyword>
<accession>A0A6P2M0I2</accession>
<dbReference type="PANTHER" id="PTHR43179">
    <property type="entry name" value="RHAMNOSYLTRANSFERASE WBBL"/>
    <property type="match status" value="1"/>
</dbReference>
<dbReference type="Gene3D" id="3.90.550.10">
    <property type="entry name" value="Spore Coat Polysaccharide Biosynthesis Protein SpsA, Chain A"/>
    <property type="match status" value="1"/>
</dbReference>
<organism evidence="5 6">
    <name type="scientific">Burkholderia lata (strain ATCC 17760 / DSM 23089 / LMG 22485 / NCIMB 9086 / R18194 / 383)</name>
    <dbReference type="NCBI Taxonomy" id="482957"/>
    <lineage>
        <taxon>Bacteria</taxon>
        <taxon>Pseudomonadati</taxon>
        <taxon>Pseudomonadota</taxon>
        <taxon>Betaproteobacteria</taxon>
        <taxon>Burkholderiales</taxon>
        <taxon>Burkholderiaceae</taxon>
        <taxon>Burkholderia</taxon>
        <taxon>Burkholderia cepacia complex</taxon>
    </lineage>
</organism>
<evidence type="ECO:0000259" key="4">
    <source>
        <dbReference type="Pfam" id="PF00535"/>
    </source>
</evidence>
<reference evidence="5 6" key="1">
    <citation type="submission" date="2019-09" db="EMBL/GenBank/DDBJ databases">
        <authorList>
            <person name="Depoorter E."/>
        </authorList>
    </citation>
    <scope>NUCLEOTIDE SEQUENCE [LARGE SCALE GENOMIC DNA]</scope>
    <source>
        <strain evidence="5">LMG 6863</strain>
    </source>
</reference>
<dbReference type="InterPro" id="IPR029044">
    <property type="entry name" value="Nucleotide-diphossugar_trans"/>
</dbReference>
<evidence type="ECO:0000313" key="5">
    <source>
        <dbReference type="EMBL" id="VWB73907.1"/>
    </source>
</evidence>
<dbReference type="PANTHER" id="PTHR43179:SF12">
    <property type="entry name" value="GALACTOFURANOSYLTRANSFERASE GLFT2"/>
    <property type="match status" value="1"/>
</dbReference>
<evidence type="ECO:0000256" key="3">
    <source>
        <dbReference type="ARBA" id="ARBA00022679"/>
    </source>
</evidence>
<dbReference type="AlphaFoldDB" id="A0A6P2M0I2"/>
<dbReference type="RefSeq" id="WP_174941531.1">
    <property type="nucleotide sequence ID" value="NZ_CABVPY010000019.1"/>
</dbReference>
<proteinExistence type="inferred from homology"/>
<sequence>MKVAAVVVTHNRPKLLAEVLDALRSQTRRLDSIIVVDNASGAETSALLSGSEDIDVVRLEKNVGGAGGFSAGVQRAVSSGFDWVLLLDDDAVPRRDCLTQLLEQVGHTGTRVGAICTTVIEFGETALMHRRRFNTATLAEPVLPAAAYELPVTEIDTGSFVGFMLQSSAAREVGAPDASFFLAYDDTEYSLRLKRAGWSIWLAPGAVVDHKRPAGGRLRSGPYGLKHYYNLRNQLAVFRVYGEAPSWRMWVPLVKHGAVAIKDRRWASVKLFWKAWRDSWDVMRGR</sequence>
<name>A0A6P2M0I2_BURL3</name>
<evidence type="ECO:0000313" key="6">
    <source>
        <dbReference type="Proteomes" id="UP000494170"/>
    </source>
</evidence>
<dbReference type="InterPro" id="IPR001173">
    <property type="entry name" value="Glyco_trans_2-like"/>
</dbReference>
<evidence type="ECO:0000256" key="2">
    <source>
        <dbReference type="ARBA" id="ARBA00022676"/>
    </source>
</evidence>
<comment type="similarity">
    <text evidence="1">Belongs to the glycosyltransferase 2 family.</text>
</comment>
<evidence type="ECO:0000256" key="1">
    <source>
        <dbReference type="ARBA" id="ARBA00006739"/>
    </source>
</evidence>
<gene>
    <name evidence="5" type="ORF">BLA6863_03487</name>
</gene>
<dbReference type="GO" id="GO:0016757">
    <property type="term" value="F:glycosyltransferase activity"/>
    <property type="evidence" value="ECO:0007669"/>
    <property type="project" value="UniProtKB-KW"/>
</dbReference>
<dbReference type="Pfam" id="PF00535">
    <property type="entry name" value="Glycos_transf_2"/>
    <property type="match status" value="1"/>
</dbReference>
<keyword evidence="3 5" id="KW-0808">Transferase</keyword>